<dbReference type="InterPro" id="IPR003887">
    <property type="entry name" value="LEM_dom"/>
</dbReference>
<comment type="caution">
    <text evidence="10">The sequence shown here is derived from an EMBL/GenBank/DDBJ whole genome shotgun (WGS) entry which is preliminary data.</text>
</comment>
<feature type="compositionally biased region" description="Polar residues" evidence="7">
    <location>
        <begin position="173"/>
        <end position="190"/>
    </location>
</feature>
<keyword evidence="3 8" id="KW-0812">Transmembrane</keyword>
<feature type="region of interest" description="Disordered" evidence="7">
    <location>
        <begin position="1"/>
        <end position="24"/>
    </location>
</feature>
<feature type="compositionally biased region" description="Polar residues" evidence="7">
    <location>
        <begin position="218"/>
        <end position="227"/>
    </location>
</feature>
<feature type="transmembrane region" description="Helical" evidence="8">
    <location>
        <begin position="598"/>
        <end position="623"/>
    </location>
</feature>
<dbReference type="PROSITE" id="PS50954">
    <property type="entry name" value="LEM"/>
    <property type="match status" value="1"/>
</dbReference>
<evidence type="ECO:0000313" key="11">
    <source>
        <dbReference type="Proteomes" id="UP000829720"/>
    </source>
</evidence>
<evidence type="ECO:0000256" key="5">
    <source>
        <dbReference type="ARBA" id="ARBA00023136"/>
    </source>
</evidence>
<dbReference type="InterPro" id="IPR018996">
    <property type="entry name" value="Man1/Src1-like_C"/>
</dbReference>
<dbReference type="Gene3D" id="1.10.10.1180">
    <property type="entry name" value="MAN1, winged-helix domain"/>
    <property type="match status" value="1"/>
</dbReference>
<evidence type="ECO:0000256" key="4">
    <source>
        <dbReference type="ARBA" id="ARBA00022989"/>
    </source>
</evidence>
<dbReference type="OrthoDB" id="118234at2759"/>
<accession>A0A8T3CRN1</accession>
<keyword evidence="5 8" id="KW-0472">Membrane</keyword>
<evidence type="ECO:0000256" key="8">
    <source>
        <dbReference type="SAM" id="Phobius"/>
    </source>
</evidence>
<dbReference type="FunFam" id="3.30.70.330:FF:000176">
    <property type="entry name" value="Inner nuclear membrane protein Man1"/>
    <property type="match status" value="1"/>
</dbReference>
<dbReference type="EMBL" id="JAERUA010000017">
    <property type="protein sequence ID" value="KAI1887939.1"/>
    <property type="molecule type" value="Genomic_DNA"/>
</dbReference>
<gene>
    <name evidence="10" type="ORF">AGOR_G00179910</name>
</gene>
<name>A0A8T3CRN1_9TELE</name>
<dbReference type="AlphaFoldDB" id="A0A8T3CRN1"/>
<organism evidence="10 11">
    <name type="scientific">Albula goreensis</name>
    <dbReference type="NCBI Taxonomy" id="1534307"/>
    <lineage>
        <taxon>Eukaryota</taxon>
        <taxon>Metazoa</taxon>
        <taxon>Chordata</taxon>
        <taxon>Craniata</taxon>
        <taxon>Vertebrata</taxon>
        <taxon>Euteleostomi</taxon>
        <taxon>Actinopterygii</taxon>
        <taxon>Neopterygii</taxon>
        <taxon>Teleostei</taxon>
        <taxon>Albuliformes</taxon>
        <taxon>Albulidae</taxon>
        <taxon>Albula</taxon>
    </lineage>
</organism>
<feature type="transmembrane region" description="Helical" evidence="8">
    <location>
        <begin position="440"/>
        <end position="461"/>
    </location>
</feature>
<dbReference type="InterPro" id="IPR052277">
    <property type="entry name" value="INM_ESCRT-Associated"/>
</dbReference>
<dbReference type="Pfam" id="PF09402">
    <property type="entry name" value="MSC"/>
    <property type="match status" value="1"/>
</dbReference>
<dbReference type="PANTHER" id="PTHR13428:SF10">
    <property type="entry name" value="INNER NUCLEAR MEMBRANE PROTEIN MAN1"/>
    <property type="match status" value="1"/>
</dbReference>
<sequence length="883" mass="98680">MSDVKEYSCPQKTVKSQGPVTENTRPVYLKKRKKLREDHERGTWSGKIHNSGIINANSGSTAAGGAGFAAWAASNDVRYLRTGLSPSSLRKKRTNGGSKFVLGFSSDESDAEVTQSLHHSDRRERGSGRLYQQVHHPQELTATSIANTRSHSASTDISSQSFGVLVRRRLVSGSPSRSNQGIPSIGSSQTKDGRGSGNSDDEDYGQRQIVTDVHAGNGSRSSYPSDSSKFRGHYSDSEEEEEEIISTKQRDRRLSSRRRHPKSPLSPHRSSIEVESSQENARCGVIKINDKDSARILDLCYDRSEEECARNTDQEESTLTEGLRNSGYTRKLGSVSATLEESIRDGRNCRPPACTNHVNLLGGGSDTGNRLSAGVNPHFYSNSNLSATYCLNHLNNTAANNHHTHIPARQSGKLAVPEEELLQQFKRDEFSGTGGFSAHYLSMLLLVAACLFFVLLGLMYLRMRGSGSLVTVVMRNHPFGIEFDNTHVGEEKDLILNVLLHLHDHLANIAGKHDCGDHGHYPSRSLSLAEATDYLMLHSTDYKHFVLPALEWIIRTGEDVGIWLIGSNSEEPVTEVSEVKRLESTHPKMSFICRFQRAFLTVIYRVLLFLTGIGIVWPVVYYMKSCWRKEEEETRQMYDLVERIIDVLRSHSAACLENKDLQPYLPIPHVKDSLVQPQDRKKMKKAWDRAVAFLSVNESHIQTETQRIQGADFLVWRWIQPSPCCDSISAVPSKVWQGKAIQRWTCWNSPPNSLTPCLKIRNMFDPVMEVGEDWHLAIHEAILEKCSDNDGIVHIAVDKNSREGCVYVKCLSADQSGKAFKALHGSWFDGKLVTVKYLRLDRYHERFPQALGCSTPLKPSSKDMNTLAHLHHHGNAGNAQGPS</sequence>
<dbReference type="GO" id="GO:0031490">
    <property type="term" value="F:chromatin DNA binding"/>
    <property type="evidence" value="ECO:0007669"/>
    <property type="project" value="TreeGrafter"/>
</dbReference>
<dbReference type="InterPro" id="IPR041885">
    <property type="entry name" value="MAN1_winged_helix_dom"/>
</dbReference>
<feature type="compositionally biased region" description="Polar residues" evidence="7">
    <location>
        <begin position="10"/>
        <end position="24"/>
    </location>
</feature>
<dbReference type="Gene3D" id="3.30.70.330">
    <property type="match status" value="1"/>
</dbReference>
<evidence type="ECO:0000256" key="1">
    <source>
        <dbReference type="ARBA" id="ARBA00004540"/>
    </source>
</evidence>
<protein>
    <recommendedName>
        <fullName evidence="9">LEM domain-containing protein</fullName>
    </recommendedName>
</protein>
<feature type="compositionally biased region" description="Basic and acidic residues" evidence="7">
    <location>
        <begin position="118"/>
        <end position="127"/>
    </location>
</feature>
<evidence type="ECO:0000313" key="10">
    <source>
        <dbReference type="EMBL" id="KAI1887939.1"/>
    </source>
</evidence>
<dbReference type="PANTHER" id="PTHR13428">
    <property type="entry name" value="INNER NUCLEAR MEMBRANE PROTEIN MAN1 LEM DOMAIN CONTAINING PROTEIN"/>
    <property type="match status" value="1"/>
</dbReference>
<keyword evidence="2" id="KW-0597">Phosphoprotein</keyword>
<dbReference type="InterPro" id="IPR035979">
    <property type="entry name" value="RBD_domain_sf"/>
</dbReference>
<dbReference type="SUPFAM" id="SSF54928">
    <property type="entry name" value="RNA-binding domain, RBD"/>
    <property type="match status" value="1"/>
</dbReference>
<dbReference type="Proteomes" id="UP000829720">
    <property type="component" value="Unassembled WGS sequence"/>
</dbReference>
<evidence type="ECO:0000256" key="6">
    <source>
        <dbReference type="ARBA" id="ARBA00023242"/>
    </source>
</evidence>
<reference evidence="10" key="1">
    <citation type="submission" date="2021-01" db="EMBL/GenBank/DDBJ databases">
        <authorList>
            <person name="Zahm M."/>
            <person name="Roques C."/>
            <person name="Cabau C."/>
            <person name="Klopp C."/>
            <person name="Donnadieu C."/>
            <person name="Jouanno E."/>
            <person name="Lampietro C."/>
            <person name="Louis A."/>
            <person name="Herpin A."/>
            <person name="Echchiki A."/>
            <person name="Berthelot C."/>
            <person name="Parey E."/>
            <person name="Roest-Crollius H."/>
            <person name="Braasch I."/>
            <person name="Postlethwait J."/>
            <person name="Bobe J."/>
            <person name="Montfort J."/>
            <person name="Bouchez O."/>
            <person name="Begum T."/>
            <person name="Mejri S."/>
            <person name="Adams A."/>
            <person name="Chen W.-J."/>
            <person name="Guiguen Y."/>
        </authorList>
    </citation>
    <scope>NUCLEOTIDE SEQUENCE</scope>
    <source>
        <tissue evidence="10">Blood</tissue>
    </source>
</reference>
<keyword evidence="6" id="KW-0539">Nucleus</keyword>
<feature type="region of interest" description="Disordered" evidence="7">
    <location>
        <begin position="172"/>
        <end position="279"/>
    </location>
</feature>
<dbReference type="GO" id="GO:0006998">
    <property type="term" value="P:nuclear envelope organization"/>
    <property type="evidence" value="ECO:0007669"/>
    <property type="project" value="TreeGrafter"/>
</dbReference>
<evidence type="ECO:0000256" key="7">
    <source>
        <dbReference type="SAM" id="MobiDB-lite"/>
    </source>
</evidence>
<comment type="subcellular location">
    <subcellularLocation>
        <location evidence="1">Nucleus inner membrane</location>
    </subcellularLocation>
</comment>
<keyword evidence="11" id="KW-1185">Reference proteome</keyword>
<evidence type="ECO:0000256" key="2">
    <source>
        <dbReference type="ARBA" id="ARBA00022553"/>
    </source>
</evidence>
<feature type="region of interest" description="Disordered" evidence="7">
    <location>
        <begin position="108"/>
        <end position="138"/>
    </location>
</feature>
<evidence type="ECO:0000259" key="9">
    <source>
        <dbReference type="PROSITE" id="PS50954"/>
    </source>
</evidence>
<dbReference type="GO" id="GO:0005637">
    <property type="term" value="C:nuclear inner membrane"/>
    <property type="evidence" value="ECO:0007669"/>
    <property type="project" value="UniProtKB-SubCell"/>
</dbReference>
<dbReference type="InterPro" id="IPR012677">
    <property type="entry name" value="Nucleotide-bd_a/b_plait_sf"/>
</dbReference>
<dbReference type="CDD" id="cd12286">
    <property type="entry name" value="RRM_Man1"/>
    <property type="match status" value="1"/>
</dbReference>
<proteinExistence type="predicted"/>
<dbReference type="FunFam" id="1.10.10.1180:FF:000001">
    <property type="entry name" value="inner nuclear membrane protein Man1"/>
    <property type="match status" value="1"/>
</dbReference>
<feature type="domain" description="LEM" evidence="9">
    <location>
        <begin position="1"/>
        <end position="39"/>
    </location>
</feature>
<dbReference type="GO" id="GO:0030514">
    <property type="term" value="P:negative regulation of BMP signaling pathway"/>
    <property type="evidence" value="ECO:0007669"/>
    <property type="project" value="TreeGrafter"/>
</dbReference>
<evidence type="ECO:0000256" key="3">
    <source>
        <dbReference type="ARBA" id="ARBA00022692"/>
    </source>
</evidence>
<keyword evidence="4 8" id="KW-1133">Transmembrane helix</keyword>
<dbReference type="InterPro" id="IPR034394">
    <property type="entry name" value="Man1_RRM"/>
</dbReference>